<evidence type="ECO:0000313" key="2">
    <source>
        <dbReference type="Proteomes" id="UP001604282"/>
    </source>
</evidence>
<evidence type="ECO:0000313" key="1">
    <source>
        <dbReference type="EMBL" id="MFG3193906.1"/>
    </source>
</evidence>
<dbReference type="Proteomes" id="UP001604282">
    <property type="component" value="Unassembled WGS sequence"/>
</dbReference>
<comment type="caution">
    <text evidence="1">The sequence shown here is derived from an EMBL/GenBank/DDBJ whole genome shotgun (WGS) entry which is preliminary data.</text>
</comment>
<reference evidence="1 2" key="1">
    <citation type="submission" date="2024-10" db="EMBL/GenBank/DDBJ databases">
        <title>The Natural Products Discovery Center: Release of the First 8490 Sequenced Strains for Exploring Actinobacteria Biosynthetic Diversity.</title>
        <authorList>
            <person name="Kalkreuter E."/>
            <person name="Kautsar S.A."/>
            <person name="Yang D."/>
            <person name="Bader C.D."/>
            <person name="Teijaro C.N."/>
            <person name="Fluegel L."/>
            <person name="Davis C.M."/>
            <person name="Simpson J.R."/>
            <person name="Lauterbach L."/>
            <person name="Steele A.D."/>
            <person name="Gui C."/>
            <person name="Meng S."/>
            <person name="Li G."/>
            <person name="Viehrig K."/>
            <person name="Ye F."/>
            <person name="Su P."/>
            <person name="Kiefer A.F."/>
            <person name="Nichols A."/>
            <person name="Cepeda A.J."/>
            <person name="Yan W."/>
            <person name="Fan B."/>
            <person name="Jiang Y."/>
            <person name="Adhikari A."/>
            <person name="Zheng C.-J."/>
            <person name="Schuster L."/>
            <person name="Cowan T.M."/>
            <person name="Smanski M.J."/>
            <person name="Chevrette M.G."/>
            <person name="De Carvalho L.P.S."/>
            <person name="Shen B."/>
        </authorList>
    </citation>
    <scope>NUCLEOTIDE SEQUENCE [LARGE SCALE GENOMIC DNA]</scope>
    <source>
        <strain evidence="1 2">NPDC048229</strain>
    </source>
</reference>
<protein>
    <recommendedName>
        <fullName evidence="3">Lipoprotein</fullName>
    </recommendedName>
</protein>
<keyword evidence="2" id="KW-1185">Reference proteome</keyword>
<name>A0ABW7C685_9ACTN</name>
<gene>
    <name evidence="1" type="ORF">ACGFYS_33880</name>
</gene>
<dbReference type="RefSeq" id="WP_189853834.1">
    <property type="nucleotide sequence ID" value="NZ_BMVV01000051.1"/>
</dbReference>
<proteinExistence type="predicted"/>
<sequence length="183" mass="19162">MYVAYANAALALEGLGKAMLCGSGEVAVEPRSQESQRPQEETDSLMGNGVGNLAIMASRGSRSVTACGVLLAAVCLSSCSTGDSEPPADQQRAAHLDRLRDAYRLGRSAGLKLQDRKIADRTPPADSSWSEEACVARWTQLGEREQTSGDRAGFLAACSSFPQPGLPGYDEAVAEARGTGVTP</sequence>
<accession>A0ABW7C685</accession>
<evidence type="ECO:0008006" key="3">
    <source>
        <dbReference type="Google" id="ProtNLM"/>
    </source>
</evidence>
<organism evidence="1 2">
    <name type="scientific">Streptomyces omiyaensis</name>
    <dbReference type="NCBI Taxonomy" id="68247"/>
    <lineage>
        <taxon>Bacteria</taxon>
        <taxon>Bacillati</taxon>
        <taxon>Actinomycetota</taxon>
        <taxon>Actinomycetes</taxon>
        <taxon>Kitasatosporales</taxon>
        <taxon>Streptomycetaceae</taxon>
        <taxon>Streptomyces</taxon>
    </lineage>
</organism>
<dbReference type="EMBL" id="JBICZW010000036">
    <property type="protein sequence ID" value="MFG3193906.1"/>
    <property type="molecule type" value="Genomic_DNA"/>
</dbReference>